<proteinExistence type="predicted"/>
<organism evidence="1 2">
    <name type="scientific">Candidatus Merdimorpha stercoravium</name>
    <dbReference type="NCBI Taxonomy" id="2840863"/>
    <lineage>
        <taxon>Bacteria</taxon>
        <taxon>Pseudomonadati</taxon>
        <taxon>Bacteroidota</taxon>
        <taxon>Flavobacteriia</taxon>
        <taxon>Flavobacteriales</taxon>
        <taxon>Candidatus Merdimorpha</taxon>
    </lineage>
</organism>
<reference evidence="1" key="2">
    <citation type="journal article" date="2021" name="PeerJ">
        <title>Extensive microbial diversity within the chicken gut microbiome revealed by metagenomics and culture.</title>
        <authorList>
            <person name="Gilroy R."/>
            <person name="Ravi A."/>
            <person name="Getino M."/>
            <person name="Pursley I."/>
            <person name="Horton D.L."/>
            <person name="Alikhan N.F."/>
            <person name="Baker D."/>
            <person name="Gharbi K."/>
            <person name="Hall N."/>
            <person name="Watson M."/>
            <person name="Adriaenssens E.M."/>
            <person name="Foster-Nyarko E."/>
            <person name="Jarju S."/>
            <person name="Secka A."/>
            <person name="Antonio M."/>
            <person name="Oren A."/>
            <person name="Chaudhuri R.R."/>
            <person name="La Ragione R."/>
            <person name="Hildebrand F."/>
            <person name="Pallen M.J."/>
        </authorList>
    </citation>
    <scope>NUCLEOTIDE SEQUENCE</scope>
    <source>
        <strain evidence="1">1383</strain>
    </source>
</reference>
<dbReference type="Pfam" id="PF14092">
    <property type="entry name" value="DUF4270"/>
    <property type="match status" value="1"/>
</dbReference>
<sequence>EGVRMPFMMLNMGQETGLTGRSCAVTIYYHTATSTEMTTDLVFYQSDYSGAVAANSIQVTLDPRIEAMIQNPDTLNGEKTLYILPFGQTEVVVDLIDQQTIETIRKNGWTINDAYIDFTTKNDDSYSGVTPAAELWMYVYPYADQFVFWDPETGIPTKKVDFYLPDEATFSEEEGEWYYSPRSIYGLNGVINENSTASEFANPGKYRMRVTRTLIDAVYGENSGPVRVGLRLPMGAAQKAPNMSVLSGENLRLVVKYTKKKDLDGAQPL</sequence>
<reference evidence="1" key="1">
    <citation type="submission" date="2020-10" db="EMBL/GenBank/DDBJ databases">
        <authorList>
            <person name="Gilroy R."/>
        </authorList>
    </citation>
    <scope>NUCLEOTIDE SEQUENCE</scope>
    <source>
        <strain evidence="1">1383</strain>
    </source>
</reference>
<dbReference type="AlphaFoldDB" id="A0A9D1KU16"/>
<comment type="caution">
    <text evidence="1">The sequence shown here is derived from an EMBL/GenBank/DDBJ whole genome shotgun (WGS) entry which is preliminary data.</text>
</comment>
<feature type="non-terminal residue" evidence="1">
    <location>
        <position position="1"/>
    </location>
</feature>
<dbReference type="InterPro" id="IPR025366">
    <property type="entry name" value="DUF4270"/>
</dbReference>
<dbReference type="Proteomes" id="UP000824161">
    <property type="component" value="Unassembled WGS sequence"/>
</dbReference>
<dbReference type="EMBL" id="DVLY01000179">
    <property type="protein sequence ID" value="HIT98582.1"/>
    <property type="molecule type" value="Genomic_DNA"/>
</dbReference>
<evidence type="ECO:0000313" key="2">
    <source>
        <dbReference type="Proteomes" id="UP000824161"/>
    </source>
</evidence>
<evidence type="ECO:0000313" key="1">
    <source>
        <dbReference type="EMBL" id="HIT98582.1"/>
    </source>
</evidence>
<accession>A0A9D1KU16</accession>
<protein>
    <submittedName>
        <fullName evidence="1">DUF4270 family protein</fullName>
    </submittedName>
</protein>
<gene>
    <name evidence="1" type="ORF">IAC44_07080</name>
</gene>
<name>A0A9D1KU16_9FLAO</name>